<organism evidence="1 2">
    <name type="scientific">Rhabditophanes sp. KR3021</name>
    <dbReference type="NCBI Taxonomy" id="114890"/>
    <lineage>
        <taxon>Eukaryota</taxon>
        <taxon>Metazoa</taxon>
        <taxon>Ecdysozoa</taxon>
        <taxon>Nematoda</taxon>
        <taxon>Chromadorea</taxon>
        <taxon>Rhabditida</taxon>
        <taxon>Tylenchina</taxon>
        <taxon>Panagrolaimomorpha</taxon>
        <taxon>Strongyloidoidea</taxon>
        <taxon>Alloionematidae</taxon>
        <taxon>Rhabditophanes</taxon>
    </lineage>
</organism>
<protein>
    <submittedName>
        <fullName evidence="2">FTH domain-containing protein</fullName>
    </submittedName>
</protein>
<accession>A0AC35TJ22</accession>
<proteinExistence type="predicted"/>
<reference evidence="2" key="1">
    <citation type="submission" date="2016-11" db="UniProtKB">
        <authorList>
            <consortium name="WormBaseParasite"/>
        </authorList>
    </citation>
    <scope>IDENTIFICATION</scope>
    <source>
        <strain evidence="2">KR3021</strain>
    </source>
</reference>
<sequence length="550" mass="64503">MNSLNKQAMKAALSQRHIFKDCITIPFTSIALSNTNSAYFNICHAQKLRTFVGTGGNNYQQSRLKHMFYINDNNICGNLFGIPFRSSSEFNELVNSVPSEWCESVTVFKVELNIDNIHLQTKRTYSMLSKMLNIIFSKLINMEKLLLLSQNHLLRRIAVREFVDFDYKDMLLELLHTMQSNQITEIHLFYYGIKLTTHLFSNNMNEEKIKINFPILKQITFDINLRHDHDLYDNENYKECLNAMKNSLNTLLKPNGLLNYTHNSYEHLLTMIKINEFLGEKFKDNKLFFEISDFCNAVKFVEDGHCSQNNDLYVALYLDDPEVVNLLSSKEYQDKRKLDLSRQKLSLLENAPKLNVTELFIVSHFDLNLPNQKIIQLRESFCLFSPFLTSLIVRNINFSLNDIGEKLAFAYPNLKKFKLFLKAFKPTYDSYDNDFFTRFTKLEVLSLACIQSKEFEYPSSLRILELNCESYHETFSGPAIEKIKQLETIKPHLSYDINCFCCKPKQSFPSCSIKYNFNKSVNCVHYKMNKDLKLFYTVNMCPVWNKWSYL</sequence>
<evidence type="ECO:0000313" key="2">
    <source>
        <dbReference type="WBParaSite" id="RSKR_0000112250.1"/>
    </source>
</evidence>
<dbReference type="Proteomes" id="UP000095286">
    <property type="component" value="Unplaced"/>
</dbReference>
<dbReference type="WBParaSite" id="RSKR_0000112250.1">
    <property type="protein sequence ID" value="RSKR_0000112250.1"/>
    <property type="gene ID" value="RSKR_0000112250"/>
</dbReference>
<evidence type="ECO:0000313" key="1">
    <source>
        <dbReference type="Proteomes" id="UP000095286"/>
    </source>
</evidence>
<name>A0AC35TJ22_9BILA</name>